<feature type="transmembrane region" description="Helical" evidence="9">
    <location>
        <begin position="221"/>
        <end position="247"/>
    </location>
</feature>
<feature type="transmembrane region" description="Helical" evidence="9">
    <location>
        <begin position="127"/>
        <end position="155"/>
    </location>
</feature>
<dbReference type="Pfam" id="PF03611">
    <property type="entry name" value="EIIC-GAT"/>
    <property type="match status" value="1"/>
</dbReference>
<dbReference type="Proteomes" id="UP001431693">
    <property type="component" value="Unassembled WGS sequence"/>
</dbReference>
<evidence type="ECO:0000256" key="5">
    <source>
        <dbReference type="ARBA" id="ARBA00022683"/>
    </source>
</evidence>
<dbReference type="RefSeq" id="WP_283712637.1">
    <property type="nucleotide sequence ID" value="NZ_JASJEW010000001.1"/>
</dbReference>
<evidence type="ECO:0000256" key="2">
    <source>
        <dbReference type="ARBA" id="ARBA00022448"/>
    </source>
</evidence>
<feature type="transmembrane region" description="Helical" evidence="9">
    <location>
        <begin position="6"/>
        <end position="31"/>
    </location>
</feature>
<feature type="domain" description="PTS EIIC type-2" evidence="10">
    <location>
        <begin position="8"/>
        <end position="478"/>
    </location>
</feature>
<feature type="transmembrane region" description="Helical" evidence="9">
    <location>
        <begin position="259"/>
        <end position="286"/>
    </location>
</feature>
<dbReference type="InterPro" id="IPR013014">
    <property type="entry name" value="PTS_EIIC_2"/>
</dbReference>
<evidence type="ECO:0000256" key="1">
    <source>
        <dbReference type="ARBA" id="ARBA00004651"/>
    </source>
</evidence>
<proteinExistence type="predicted"/>
<feature type="transmembrane region" description="Helical" evidence="9">
    <location>
        <begin position="175"/>
        <end position="201"/>
    </location>
</feature>
<keyword evidence="3" id="KW-1003">Cell membrane</keyword>
<feature type="transmembrane region" description="Helical" evidence="9">
    <location>
        <begin position="307"/>
        <end position="338"/>
    </location>
</feature>
<evidence type="ECO:0000256" key="6">
    <source>
        <dbReference type="ARBA" id="ARBA00022692"/>
    </source>
</evidence>
<evidence type="ECO:0000256" key="9">
    <source>
        <dbReference type="SAM" id="Phobius"/>
    </source>
</evidence>
<reference evidence="11" key="1">
    <citation type="submission" date="2023-05" db="EMBL/GenBank/DDBJ databases">
        <title>[olsenella] sp. nov., isolated from a pig farm feces dump.</title>
        <authorList>
            <person name="Chang Y.-H."/>
        </authorList>
    </citation>
    <scope>NUCLEOTIDE SEQUENCE</scope>
    <source>
        <strain evidence="11">YH-ols2217</strain>
    </source>
</reference>
<evidence type="ECO:0000313" key="11">
    <source>
        <dbReference type="EMBL" id="MDJ1129003.1"/>
    </source>
</evidence>
<gene>
    <name evidence="11" type="ORF">QJ043_02750</name>
</gene>
<comment type="subcellular location">
    <subcellularLocation>
        <location evidence="1">Cell membrane</location>
        <topology evidence="1">Multi-pass membrane protein</topology>
    </subcellularLocation>
</comment>
<keyword evidence="7 9" id="KW-1133">Transmembrane helix</keyword>
<dbReference type="EMBL" id="JASJEX010000001">
    <property type="protein sequence ID" value="MDJ1129003.1"/>
    <property type="molecule type" value="Genomic_DNA"/>
</dbReference>
<name>A0ABT6ZIX1_9ACTN</name>
<evidence type="ECO:0000256" key="3">
    <source>
        <dbReference type="ARBA" id="ARBA00022475"/>
    </source>
</evidence>
<keyword evidence="5" id="KW-0598">Phosphotransferase system</keyword>
<keyword evidence="12" id="KW-1185">Reference proteome</keyword>
<dbReference type="InterPro" id="IPR004703">
    <property type="entry name" value="PTS_sugar-sp_permease"/>
</dbReference>
<evidence type="ECO:0000259" key="10">
    <source>
        <dbReference type="PROSITE" id="PS51104"/>
    </source>
</evidence>
<keyword evidence="8 9" id="KW-0472">Membrane</keyword>
<dbReference type="PANTHER" id="PTHR37324:SF2">
    <property type="entry name" value="PTS SYSTEM GALACTITOL-SPECIFIC EIIC COMPONENT"/>
    <property type="match status" value="1"/>
</dbReference>
<keyword evidence="6 9" id="KW-0812">Transmembrane</keyword>
<evidence type="ECO:0000256" key="7">
    <source>
        <dbReference type="ARBA" id="ARBA00022989"/>
    </source>
</evidence>
<dbReference type="PANTHER" id="PTHR37324">
    <property type="entry name" value="PTS SYSTEM GALACTITOL-SPECIFIC EIIC COMPONENT"/>
    <property type="match status" value="1"/>
</dbReference>
<dbReference type="PROSITE" id="PS51104">
    <property type="entry name" value="PTS_EIIC_TYPE_2"/>
    <property type="match status" value="1"/>
</dbReference>
<organism evidence="11 12">
    <name type="scientific">Kribbibacterium absianum</name>
    <dbReference type="NCBI Taxonomy" id="3044210"/>
    <lineage>
        <taxon>Bacteria</taxon>
        <taxon>Bacillati</taxon>
        <taxon>Actinomycetota</taxon>
        <taxon>Coriobacteriia</taxon>
        <taxon>Coriobacteriales</taxon>
        <taxon>Kribbibacteriaceae</taxon>
        <taxon>Kribbibacterium</taxon>
    </lineage>
</organism>
<evidence type="ECO:0000313" key="12">
    <source>
        <dbReference type="Proteomes" id="UP001431693"/>
    </source>
</evidence>
<comment type="caution">
    <text evidence="11">The sequence shown here is derived from an EMBL/GenBank/DDBJ whole genome shotgun (WGS) entry which is preliminary data.</text>
</comment>
<accession>A0ABT6ZIX1</accession>
<feature type="transmembrane region" description="Helical" evidence="9">
    <location>
        <begin position="344"/>
        <end position="364"/>
    </location>
</feature>
<protein>
    <submittedName>
        <fullName evidence="11">PTS transporter subunit IIC</fullName>
    </submittedName>
</protein>
<sequence>MDALVAIFGGISSLGVSVVMPIVLTILGCCFGAGFGKSLKAGLTVGIGFIGLNLVINQLMGTDLAGGVEAMVNRFSLSLSVMDVGWPAASAIAMGSIVGTIIIPLALAVNLVMLLTNTTQTADVDIWNYWHFAFTGALVAIVCDSVWLGIAAAVINEVIVLVIGDLTAPQVEKSLGLPGVSIPHGFSGAYAPIAYAVNWLIDKVPGLRDVNINVRSMQKRFGVFGEPVLLGAIIGLLIGLLAGYGFLPETLEDGTTVPSFLALAVSMAAVMVLIPKMAALLMEGLLPISDAASEIIQKRFSHRGKMYIGLDSAVGTGHPVTLTLSLILVPVAVFLAFVLPGNQVIPLADLACIPYMFVLITPIVEENGFRGLLVGIVVLAVGFYIATDLSPLITSAAANVNFDMGGAAAISSICDGANPLTWVITRVGALGAGIGLVVLAVAAIVLALWNRKRIVAEAKAMHAVTDGDAASGTGVTAK</sequence>
<feature type="transmembrane region" description="Helical" evidence="9">
    <location>
        <begin position="43"/>
        <end position="68"/>
    </location>
</feature>
<evidence type="ECO:0000256" key="8">
    <source>
        <dbReference type="ARBA" id="ARBA00023136"/>
    </source>
</evidence>
<dbReference type="PIRSF" id="PIRSF006304">
    <property type="entry name" value="GatC"/>
    <property type="match status" value="1"/>
</dbReference>
<feature type="transmembrane region" description="Helical" evidence="9">
    <location>
        <begin position="427"/>
        <end position="449"/>
    </location>
</feature>
<evidence type="ECO:0000256" key="4">
    <source>
        <dbReference type="ARBA" id="ARBA00022597"/>
    </source>
</evidence>
<feature type="transmembrane region" description="Helical" evidence="9">
    <location>
        <begin position="371"/>
        <end position="387"/>
    </location>
</feature>
<feature type="transmembrane region" description="Helical" evidence="9">
    <location>
        <begin position="88"/>
        <end position="115"/>
    </location>
</feature>
<dbReference type="InterPro" id="IPR013853">
    <property type="entry name" value="EIIC-GAT"/>
</dbReference>
<keyword evidence="2" id="KW-0813">Transport</keyword>
<keyword evidence="4" id="KW-0762">Sugar transport</keyword>